<sequence length="437" mass="49929">MGCSTAAVGSRGGVFAQSPFQRRSFWRCCMYMIALLVRVALVAYSSYHDKHFEVKFTDIDYHVFTDAARMLLDGRSVYDRHTYRYTPFLAYLMIPNITVHPSFGKLLFSACDLLTGYMLERTLNTPALWLPCLWLFNPFVMSISARGNADCLICFLVVGTVYYLKRGALCMSAIFYGLSVHFKLYPIIYAVPLMLSMYSNTLNQVDSLGSFVKGAFRLLVMGLNLQHIKFGLISASVFFVTGFLAYRLSGYDFIYETYLYHYIRQDHRHNFSIYFNYMYYLVDSGQRVGYGYVANLRYHQMNPLLSFLPQLLCVLGFGLLGIWDVELSLFLQTISFVSLNKVCTCQYYLWWMCLLPLVLGKISFSRRNVVSLSLSAGGFVFSNAVWLLFAYLLEMQGYNTFLLLLYASAFFVLSQMSIGWVLLHQLASGGVLTGESS</sequence>
<evidence type="ECO:0000256" key="11">
    <source>
        <dbReference type="RuleBase" id="RU365064"/>
    </source>
</evidence>
<dbReference type="GO" id="GO:0004376">
    <property type="term" value="F:GPI mannosyltransferase activity"/>
    <property type="evidence" value="ECO:0007669"/>
    <property type="project" value="InterPro"/>
</dbReference>
<reference evidence="12" key="2">
    <citation type="submission" date="2021-05" db="EMBL/GenBank/DDBJ databases">
        <authorList>
            <person name="Pain A."/>
        </authorList>
    </citation>
    <scope>NUCLEOTIDE SEQUENCE</scope>
    <source>
        <strain evidence="12">1802A</strain>
    </source>
</reference>
<dbReference type="InterPro" id="IPR007704">
    <property type="entry name" value="PIG-M"/>
</dbReference>
<feature type="transmembrane region" description="Helical" evidence="11">
    <location>
        <begin position="369"/>
        <end position="389"/>
    </location>
</feature>
<accession>A0AAD9G906</accession>
<comment type="caution">
    <text evidence="12">The sequence shown here is derived from an EMBL/GenBank/DDBJ whole genome shotgun (WGS) entry which is preliminary data.</text>
</comment>
<feature type="transmembrane region" description="Helical" evidence="11">
    <location>
        <begin position="401"/>
        <end position="423"/>
    </location>
</feature>
<keyword evidence="10 11" id="KW-0472">Membrane</keyword>
<dbReference type="Proteomes" id="UP001195914">
    <property type="component" value="Unassembled WGS sequence"/>
</dbReference>
<evidence type="ECO:0000313" key="13">
    <source>
        <dbReference type="Proteomes" id="UP001195914"/>
    </source>
</evidence>
<evidence type="ECO:0000256" key="9">
    <source>
        <dbReference type="ARBA" id="ARBA00022989"/>
    </source>
</evidence>
<comment type="similarity">
    <text evidence="3 11">Belongs to the PIGM family.</text>
</comment>
<feature type="transmembrane region" description="Helical" evidence="11">
    <location>
        <begin position="143"/>
        <end position="164"/>
    </location>
</feature>
<feature type="transmembrane region" description="Helical" evidence="11">
    <location>
        <begin position="228"/>
        <end position="246"/>
    </location>
</feature>
<dbReference type="GO" id="GO:0005789">
    <property type="term" value="C:endoplasmic reticulum membrane"/>
    <property type="evidence" value="ECO:0007669"/>
    <property type="project" value="UniProtKB-SubCell"/>
</dbReference>
<dbReference type="EC" id="2.4.1.-" evidence="11"/>
<evidence type="ECO:0000256" key="10">
    <source>
        <dbReference type="ARBA" id="ARBA00023136"/>
    </source>
</evidence>
<feature type="transmembrane region" description="Helical" evidence="11">
    <location>
        <begin position="173"/>
        <end position="195"/>
    </location>
</feature>
<organism evidence="12 13">
    <name type="scientific">Babesia divergens</name>
    <dbReference type="NCBI Taxonomy" id="32595"/>
    <lineage>
        <taxon>Eukaryota</taxon>
        <taxon>Sar</taxon>
        <taxon>Alveolata</taxon>
        <taxon>Apicomplexa</taxon>
        <taxon>Aconoidasida</taxon>
        <taxon>Piroplasmida</taxon>
        <taxon>Babesiidae</taxon>
        <taxon>Babesia</taxon>
    </lineage>
</organism>
<dbReference type="PANTHER" id="PTHR12886:SF0">
    <property type="entry name" value="GPI MANNOSYLTRANSFERASE 1"/>
    <property type="match status" value="1"/>
</dbReference>
<evidence type="ECO:0000256" key="7">
    <source>
        <dbReference type="ARBA" id="ARBA00022692"/>
    </source>
</evidence>
<feature type="transmembrane region" description="Helical" evidence="11">
    <location>
        <begin position="28"/>
        <end position="47"/>
    </location>
</feature>
<evidence type="ECO:0000256" key="4">
    <source>
        <dbReference type="ARBA" id="ARBA00022502"/>
    </source>
</evidence>
<keyword evidence="9 11" id="KW-1133">Transmembrane helix</keyword>
<comment type="subcellular location">
    <subcellularLocation>
        <location evidence="1 11">Endoplasmic reticulum membrane</location>
        <topology evidence="1 11">Multi-pass membrane protein</topology>
    </subcellularLocation>
</comment>
<dbReference type="AlphaFoldDB" id="A0AAD9G906"/>
<dbReference type="PANTHER" id="PTHR12886">
    <property type="entry name" value="PIG-M MANNOSYLTRANSFERASE"/>
    <property type="match status" value="1"/>
</dbReference>
<feature type="transmembrane region" description="Helical" evidence="11">
    <location>
        <begin position="304"/>
        <end position="323"/>
    </location>
</feature>
<evidence type="ECO:0000256" key="6">
    <source>
        <dbReference type="ARBA" id="ARBA00022679"/>
    </source>
</evidence>
<keyword evidence="6 11" id="KW-0808">Transferase</keyword>
<dbReference type="Pfam" id="PF05007">
    <property type="entry name" value="Mannosyl_trans"/>
    <property type="match status" value="1"/>
</dbReference>
<dbReference type="EMBL" id="JAHBMH010000067">
    <property type="protein sequence ID" value="KAK1934052.1"/>
    <property type="molecule type" value="Genomic_DNA"/>
</dbReference>
<dbReference type="GO" id="GO:0051751">
    <property type="term" value="F:alpha-1,4-mannosyltransferase activity"/>
    <property type="evidence" value="ECO:0007669"/>
    <property type="project" value="InterPro"/>
</dbReference>
<name>A0AAD9G906_BABDI</name>
<evidence type="ECO:0000256" key="1">
    <source>
        <dbReference type="ARBA" id="ARBA00004477"/>
    </source>
</evidence>
<dbReference type="GO" id="GO:1990529">
    <property type="term" value="C:glycosylphosphatidylinositol-mannosyltransferase I complex"/>
    <property type="evidence" value="ECO:0007669"/>
    <property type="project" value="TreeGrafter"/>
</dbReference>
<comment type="pathway">
    <text evidence="2 11">Glycolipid biosynthesis; glycosylphosphatidylinositol-anchor biosynthesis.</text>
</comment>
<protein>
    <recommendedName>
        <fullName evidence="11">GPI mannosyltransferase 1</fullName>
        <ecNumber evidence="11">2.4.1.-</ecNumber>
    </recommendedName>
    <alternativeName>
        <fullName evidence="11">GPI mannosyltransferase I</fullName>
    </alternativeName>
</protein>
<keyword evidence="13" id="KW-1185">Reference proteome</keyword>
<keyword evidence="7 11" id="KW-0812">Transmembrane</keyword>
<evidence type="ECO:0000256" key="3">
    <source>
        <dbReference type="ARBA" id="ARBA00011071"/>
    </source>
</evidence>
<evidence type="ECO:0000256" key="5">
    <source>
        <dbReference type="ARBA" id="ARBA00022676"/>
    </source>
</evidence>
<keyword evidence="5 11" id="KW-0328">Glycosyltransferase</keyword>
<gene>
    <name evidence="12" type="ORF">X943_002653</name>
</gene>
<evidence type="ECO:0000256" key="2">
    <source>
        <dbReference type="ARBA" id="ARBA00004687"/>
    </source>
</evidence>
<comment type="function">
    <text evidence="11">Catalytic subunit of the glycosylphosphatidylinositol-mannosyltransferase I complex which catalyzes the transfer of the first mannose, via an alpha-1,4 bond from a dolichol-phosphate-mannose (Dol-P-Man) to the glucosaminyl acyl phosphatidylinositol (GlcN-(acyl)PI) intermediate to generate alpha-D-Man-(1-&gt;4)-alpha-D-GlcN-(1-&gt;6)-(1-radyl,2-acyl-sn-glycero-3-phospho)-2-acyl-inositol and participates in the sixth step of the glycosylphosphatidylinositol-anchor biosynthesis.</text>
</comment>
<evidence type="ECO:0000313" key="12">
    <source>
        <dbReference type="EMBL" id="KAK1934052.1"/>
    </source>
</evidence>
<dbReference type="GO" id="GO:0006506">
    <property type="term" value="P:GPI anchor biosynthetic process"/>
    <property type="evidence" value="ECO:0007669"/>
    <property type="project" value="UniProtKB-KW"/>
</dbReference>
<keyword evidence="8 11" id="KW-0256">Endoplasmic reticulum</keyword>
<reference evidence="12" key="1">
    <citation type="journal article" date="2014" name="Nucleic Acids Res.">
        <title>The evolutionary dynamics of variant antigen genes in Babesia reveal a history of genomic innovation underlying host-parasite interaction.</title>
        <authorList>
            <person name="Jackson A.P."/>
            <person name="Otto T.D."/>
            <person name="Darby A."/>
            <person name="Ramaprasad A."/>
            <person name="Xia D."/>
            <person name="Echaide I.E."/>
            <person name="Farber M."/>
            <person name="Gahlot S."/>
            <person name="Gamble J."/>
            <person name="Gupta D."/>
            <person name="Gupta Y."/>
            <person name="Jackson L."/>
            <person name="Malandrin L."/>
            <person name="Malas T.B."/>
            <person name="Moussa E."/>
            <person name="Nair M."/>
            <person name="Reid A.J."/>
            <person name="Sanders M."/>
            <person name="Sharma J."/>
            <person name="Tracey A."/>
            <person name="Quail M.A."/>
            <person name="Weir W."/>
            <person name="Wastling J.M."/>
            <person name="Hall N."/>
            <person name="Willadsen P."/>
            <person name="Lingelbach K."/>
            <person name="Shiels B."/>
            <person name="Tait A."/>
            <person name="Berriman M."/>
            <person name="Allred D.R."/>
            <person name="Pain A."/>
        </authorList>
    </citation>
    <scope>NUCLEOTIDE SEQUENCE</scope>
    <source>
        <strain evidence="12">1802A</strain>
    </source>
</reference>
<keyword evidence="4 11" id="KW-0337">GPI-anchor biosynthesis</keyword>
<evidence type="ECO:0000256" key="8">
    <source>
        <dbReference type="ARBA" id="ARBA00022824"/>
    </source>
</evidence>
<proteinExistence type="inferred from homology"/>